<dbReference type="PANTHER" id="PTHR34583">
    <property type="entry name" value="ANTIPORTER SUBUNIT MNHC2-RELATED"/>
    <property type="match status" value="1"/>
</dbReference>
<feature type="transmembrane region" description="Helical" evidence="7">
    <location>
        <begin position="44"/>
        <end position="64"/>
    </location>
</feature>
<dbReference type="STRING" id="1280953.HOC_06998"/>
<feature type="transmembrane region" description="Helical" evidence="7">
    <location>
        <begin position="112"/>
        <end position="133"/>
    </location>
</feature>
<sequence>MLEFILERANYWAIIGLMMIGLYITFASGNLIKRLVGLSLFQTSVCLFYVTLGKVAGGTAPILYGEDAVEHGGGHGAEAAHHATEVAGGHALGNASAPVELVHTYSNVLPHVLMLTAIVVGVATLSVGLALIVRIREAYGSIESDEVREIDLETALAQEAEIDQWLHEAGA</sequence>
<name>A0A059G8F4_9PROT</name>
<evidence type="ECO:0000256" key="7">
    <source>
        <dbReference type="SAM" id="Phobius"/>
    </source>
</evidence>
<dbReference type="InterPro" id="IPR039428">
    <property type="entry name" value="NUOK/Mnh_C1-like"/>
</dbReference>
<keyword evidence="5 7" id="KW-1133">Transmembrane helix</keyword>
<reference evidence="8 9" key="1">
    <citation type="journal article" date="2014" name="Antonie Van Leeuwenhoek">
        <title>Hyphomonas beringensis sp. nov. and Hyphomonas chukchiensis sp. nov., isolated from surface seawater of the Bering Sea and Chukchi Sea.</title>
        <authorList>
            <person name="Li C."/>
            <person name="Lai Q."/>
            <person name="Li G."/>
            <person name="Dong C."/>
            <person name="Wang J."/>
            <person name="Liao Y."/>
            <person name="Shao Z."/>
        </authorList>
    </citation>
    <scope>NUCLEOTIDE SEQUENCE [LARGE SCALE GENOMIC DNA]</scope>
    <source>
        <strain evidence="8 9">SCH89</strain>
    </source>
</reference>
<dbReference type="RefSeq" id="WP_035537039.1">
    <property type="nucleotide sequence ID" value="NZ_ARYL01000008.1"/>
</dbReference>
<comment type="caution">
    <text evidence="8">The sequence shown here is derived from an EMBL/GenBank/DDBJ whole genome shotgun (WGS) entry which is preliminary data.</text>
</comment>
<keyword evidence="4 7" id="KW-0812">Transmembrane</keyword>
<evidence type="ECO:0000256" key="3">
    <source>
        <dbReference type="ARBA" id="ARBA00022475"/>
    </source>
</evidence>
<dbReference type="InterPro" id="IPR050601">
    <property type="entry name" value="CPA3_antiporter_subunitC"/>
</dbReference>
<dbReference type="OrthoDB" id="9799219at2"/>
<keyword evidence="6 7" id="KW-0472">Membrane</keyword>
<evidence type="ECO:0000256" key="1">
    <source>
        <dbReference type="ARBA" id="ARBA00004651"/>
    </source>
</evidence>
<evidence type="ECO:0000256" key="6">
    <source>
        <dbReference type="ARBA" id="ARBA00023136"/>
    </source>
</evidence>
<accession>A0A059G8F4</accession>
<organism evidence="8 9">
    <name type="scientific">Hyphomonas oceanitis SCH89</name>
    <dbReference type="NCBI Taxonomy" id="1280953"/>
    <lineage>
        <taxon>Bacteria</taxon>
        <taxon>Pseudomonadati</taxon>
        <taxon>Pseudomonadota</taxon>
        <taxon>Alphaproteobacteria</taxon>
        <taxon>Hyphomonadales</taxon>
        <taxon>Hyphomonadaceae</taxon>
        <taxon>Hyphomonas</taxon>
    </lineage>
</organism>
<dbReference type="Pfam" id="PF00420">
    <property type="entry name" value="Oxidored_q2"/>
    <property type="match status" value="1"/>
</dbReference>
<keyword evidence="9" id="KW-1185">Reference proteome</keyword>
<dbReference type="Proteomes" id="UP000024942">
    <property type="component" value="Unassembled WGS sequence"/>
</dbReference>
<evidence type="ECO:0000313" key="9">
    <source>
        <dbReference type="Proteomes" id="UP000024942"/>
    </source>
</evidence>
<dbReference type="AlphaFoldDB" id="A0A059G8F4"/>
<dbReference type="GO" id="GO:0005886">
    <property type="term" value="C:plasma membrane"/>
    <property type="evidence" value="ECO:0007669"/>
    <property type="project" value="UniProtKB-SubCell"/>
</dbReference>
<evidence type="ECO:0000256" key="4">
    <source>
        <dbReference type="ARBA" id="ARBA00022692"/>
    </source>
</evidence>
<dbReference type="PANTHER" id="PTHR34583:SF2">
    <property type="entry name" value="ANTIPORTER SUBUNIT MNHC2-RELATED"/>
    <property type="match status" value="1"/>
</dbReference>
<evidence type="ECO:0000256" key="2">
    <source>
        <dbReference type="ARBA" id="ARBA00010388"/>
    </source>
</evidence>
<dbReference type="Gene3D" id="1.10.287.3510">
    <property type="match status" value="1"/>
</dbReference>
<comment type="similarity">
    <text evidence="2">Belongs to the CPA3 antiporters (TC 2.A.63) subunit C family.</text>
</comment>
<proteinExistence type="inferred from homology"/>
<keyword evidence="3" id="KW-1003">Cell membrane</keyword>
<gene>
    <name evidence="8" type="ORF">HOC_06998</name>
</gene>
<feature type="transmembrane region" description="Helical" evidence="7">
    <location>
        <begin position="12"/>
        <end position="32"/>
    </location>
</feature>
<evidence type="ECO:0000313" key="8">
    <source>
        <dbReference type="EMBL" id="KDA03132.1"/>
    </source>
</evidence>
<dbReference type="eggNOG" id="COG1006">
    <property type="taxonomic scope" value="Bacteria"/>
</dbReference>
<evidence type="ECO:0000256" key="5">
    <source>
        <dbReference type="ARBA" id="ARBA00022989"/>
    </source>
</evidence>
<comment type="subcellular location">
    <subcellularLocation>
        <location evidence="1">Cell membrane</location>
        <topology evidence="1">Multi-pass membrane protein</topology>
    </subcellularLocation>
</comment>
<protein>
    <submittedName>
        <fullName evidence="8">Putative NADH-quinone oxidoreductase</fullName>
    </submittedName>
</protein>
<dbReference type="EMBL" id="ARYL01000008">
    <property type="protein sequence ID" value="KDA03132.1"/>
    <property type="molecule type" value="Genomic_DNA"/>
</dbReference>
<dbReference type="PATRIC" id="fig|1280953.3.peg.1418"/>